<dbReference type="RefSeq" id="WP_002946024.1">
    <property type="nucleotide sequence ID" value="NZ_CP012543.1"/>
</dbReference>
<dbReference type="AlphaFoldDB" id="A0A6G5QKR9"/>
<reference evidence="1 2" key="1">
    <citation type="submission" date="2016-07" db="EMBL/GenBank/DDBJ databases">
        <title>Comparative genomics of the Campylobacter concisus group.</title>
        <authorList>
            <person name="Miller W.G."/>
            <person name="Yee E."/>
            <person name="Chapman M.H."/>
            <person name="Huynh S."/>
            <person name="Bono J.L."/>
            <person name="On S.L.W."/>
            <person name="StLeger J."/>
            <person name="Foster G."/>
            <person name="Parker C.T."/>
        </authorList>
    </citation>
    <scope>NUCLEOTIDE SEQUENCE [LARGE SCALE GENOMIC DNA]</scope>
    <source>
        <strain evidence="1 2">ATCC 33238</strain>
    </source>
</reference>
<sequence>MQSEPTANLILKGIPASKLQTLKIILESLNVGLKLGVKEIVSADVKENLSANSINKDRIRRFNQIAGKIVLDKIPTDEDKKQARSRIHE</sequence>
<dbReference type="Proteomes" id="UP000502377">
    <property type="component" value="Chromosome"/>
</dbReference>
<evidence type="ECO:0000313" key="2">
    <source>
        <dbReference type="Proteomes" id="UP000502377"/>
    </source>
</evidence>
<dbReference type="KEGG" id="crx:CRECT_0486"/>
<protein>
    <submittedName>
        <fullName evidence="1">Uncharacterized protein</fullName>
    </submittedName>
</protein>
<proteinExistence type="predicted"/>
<dbReference type="EMBL" id="CP012543">
    <property type="protein sequence ID" value="QCD46177.1"/>
    <property type="molecule type" value="Genomic_DNA"/>
</dbReference>
<organism evidence="1 2">
    <name type="scientific">Campylobacter rectus</name>
    <name type="common">Wolinella recta</name>
    <dbReference type="NCBI Taxonomy" id="203"/>
    <lineage>
        <taxon>Bacteria</taxon>
        <taxon>Pseudomonadati</taxon>
        <taxon>Campylobacterota</taxon>
        <taxon>Epsilonproteobacteria</taxon>
        <taxon>Campylobacterales</taxon>
        <taxon>Campylobacteraceae</taxon>
        <taxon>Campylobacter</taxon>
    </lineage>
</organism>
<evidence type="ECO:0000313" key="1">
    <source>
        <dbReference type="EMBL" id="QCD46177.1"/>
    </source>
</evidence>
<accession>A0A6G5QKR9</accession>
<gene>
    <name evidence="1" type="ORF">CRECT_0486</name>
</gene>
<name>A0A6G5QKR9_CAMRE</name>